<accession>A0ABU1FS27</accession>
<feature type="region of interest" description="Disordered" evidence="1">
    <location>
        <begin position="83"/>
        <end position="216"/>
    </location>
</feature>
<dbReference type="InterPro" id="IPR027417">
    <property type="entry name" value="P-loop_NTPase"/>
</dbReference>
<dbReference type="SUPFAM" id="SSF52540">
    <property type="entry name" value="P-loop containing nucleoside triphosphate hydrolases"/>
    <property type="match status" value="1"/>
</dbReference>
<dbReference type="PANTHER" id="PTHR43384">
    <property type="entry name" value="SEPTUM SITE-DETERMINING PROTEIN MIND HOMOLOG, CHLOROPLASTIC-RELATED"/>
    <property type="match status" value="1"/>
</dbReference>
<proteinExistence type="predicted"/>
<dbReference type="Proteomes" id="UP001260872">
    <property type="component" value="Unassembled WGS sequence"/>
</dbReference>
<dbReference type="InterPro" id="IPR050625">
    <property type="entry name" value="ParA/MinD_ATPase"/>
</dbReference>
<protein>
    <submittedName>
        <fullName evidence="2">MinD/ParA family protein</fullName>
    </submittedName>
</protein>
<dbReference type="EMBL" id="JAVKGT010000004">
    <property type="protein sequence ID" value="MDR5710951.1"/>
    <property type="molecule type" value="Genomic_DNA"/>
</dbReference>
<evidence type="ECO:0000313" key="3">
    <source>
        <dbReference type="Proteomes" id="UP001260872"/>
    </source>
</evidence>
<keyword evidence="3" id="KW-1185">Reference proteome</keyword>
<sequence length="503" mass="54064">MSTAETTTPGTAPMVAEVITPQQVLINGQSHTVPEGSNPYQLVIEQARALAAAHGEPAVVHGLDRVRHEQSWFSVSADGEIVTLPTPPAPVPAPGSPSTSLPPGEHGRADQRRAGTGPVAEGESSVRESAESGEASGTTAPGPARAAVPPRATEQQQAPGQFSSRSPAGFGAGSPGPPHPAEQHPPALSRAERRRLHEEQSRQHFVTPPRERPQSGFRRFLYDVSWGAINIGPTQKQQRERSIADRISRPLVGSHNTAVLSLKGGIGKTSTTVGVGLTLARYRGDIPCAIDANPDSGDLAERALGERAFHAERPRTITDLLKDIEEVDSLTTLQSYIRQSERLHVLAGEQDPAVSDSLTGQEWRKIHHVFSQYYSVVLTDCGTGVTHAAMEGILETADNLIIAASFAVSGAQRAVQTLHWLNSHGYEHLAQRSVVVITDKDNVSERVNKQAIQDSLRGLCRQLVIVPFDRAVVDGDRIDLDLLKESTREAYMEIAAAVVDGYQ</sequence>
<organism evidence="2 3">
    <name type="scientific">Nesterenkonia flava</name>
    <dbReference type="NCBI Taxonomy" id="469799"/>
    <lineage>
        <taxon>Bacteria</taxon>
        <taxon>Bacillati</taxon>
        <taxon>Actinomycetota</taxon>
        <taxon>Actinomycetes</taxon>
        <taxon>Micrococcales</taxon>
        <taxon>Micrococcaceae</taxon>
        <taxon>Nesterenkonia</taxon>
    </lineage>
</organism>
<reference evidence="3" key="1">
    <citation type="submission" date="2023-07" db="EMBL/GenBank/DDBJ databases">
        <title>Description of three actinobacteria isolated from air of manufacturing shop in a pharmaceutical factory.</title>
        <authorList>
            <person name="Zhang D.-F."/>
        </authorList>
    </citation>
    <scope>NUCLEOTIDE SEQUENCE [LARGE SCALE GENOMIC DNA]</scope>
    <source>
        <strain evidence="3">CCTCC AB 207010</strain>
    </source>
</reference>
<feature type="compositionally biased region" description="Low complexity" evidence="1">
    <location>
        <begin position="135"/>
        <end position="153"/>
    </location>
</feature>
<name>A0ABU1FS27_9MICC</name>
<feature type="compositionally biased region" description="Pro residues" evidence="1">
    <location>
        <begin position="85"/>
        <end position="95"/>
    </location>
</feature>
<dbReference type="Gene3D" id="3.40.50.300">
    <property type="entry name" value="P-loop containing nucleotide triphosphate hydrolases"/>
    <property type="match status" value="1"/>
</dbReference>
<gene>
    <name evidence="2" type="ORF">RH857_02180</name>
</gene>
<evidence type="ECO:0000313" key="2">
    <source>
        <dbReference type="EMBL" id="MDR5710951.1"/>
    </source>
</evidence>
<dbReference type="RefSeq" id="WP_310536339.1">
    <property type="nucleotide sequence ID" value="NZ_BAAAOC010000093.1"/>
</dbReference>
<comment type="caution">
    <text evidence="2">The sequence shown here is derived from an EMBL/GenBank/DDBJ whole genome shotgun (WGS) entry which is preliminary data.</text>
</comment>
<dbReference type="PANTHER" id="PTHR43384:SF14">
    <property type="entry name" value="ESX-1 SECRETION-ASSOCIATED PROTEIN ESPI"/>
    <property type="match status" value="1"/>
</dbReference>
<evidence type="ECO:0000256" key="1">
    <source>
        <dbReference type="SAM" id="MobiDB-lite"/>
    </source>
</evidence>